<proteinExistence type="predicted"/>
<evidence type="ECO:0000313" key="1">
    <source>
        <dbReference type="EMBL" id="MDR6410295.1"/>
    </source>
</evidence>
<reference evidence="1 4" key="2">
    <citation type="submission" date="2023-07" db="EMBL/GenBank/DDBJ databases">
        <title>Sorghum-associated microbial communities from plants grown in Nebraska, USA.</title>
        <authorList>
            <person name="Schachtman D."/>
        </authorList>
    </citation>
    <scope>NUCLEOTIDE SEQUENCE [LARGE SCALE GENOMIC DNA]</scope>
    <source>
        <strain evidence="1 4">DS1316</strain>
    </source>
</reference>
<gene>
    <name evidence="1" type="ORF">J2804_003717</name>
    <name evidence="2" type="ORF">SAMN05192548_103953</name>
</gene>
<sequence length="50" mass="5042">MSAPVSSAAATGSSVSEIYQAMAEENEINKANTLAKIATMGLKAAKDIVG</sequence>
<dbReference type="EMBL" id="JAVDRP010000006">
    <property type="protein sequence ID" value="MDR6410295.1"/>
    <property type="molecule type" value="Genomic_DNA"/>
</dbReference>
<keyword evidence="4" id="KW-1185">Reference proteome</keyword>
<protein>
    <submittedName>
        <fullName evidence="2">Uncharacterized protein</fullName>
    </submittedName>
</protein>
<name>A0A1M6VIZ1_9BURK</name>
<evidence type="ECO:0000313" key="2">
    <source>
        <dbReference type="EMBL" id="SHK81473.1"/>
    </source>
</evidence>
<dbReference type="AlphaFoldDB" id="A0A1M6VIZ1"/>
<evidence type="ECO:0000313" key="4">
    <source>
        <dbReference type="Proteomes" id="UP001264340"/>
    </source>
</evidence>
<dbReference type="RefSeq" id="WP_167363307.1">
    <property type="nucleotide sequence ID" value="NZ_CADFGY010000008.1"/>
</dbReference>
<organism evidence="2 3">
    <name type="scientific">Paraburkholderia terricola</name>
    <dbReference type="NCBI Taxonomy" id="169427"/>
    <lineage>
        <taxon>Bacteria</taxon>
        <taxon>Pseudomonadati</taxon>
        <taxon>Pseudomonadota</taxon>
        <taxon>Betaproteobacteria</taxon>
        <taxon>Burkholderiales</taxon>
        <taxon>Burkholderiaceae</taxon>
        <taxon>Paraburkholderia</taxon>
    </lineage>
</organism>
<dbReference type="EMBL" id="FRAB01000039">
    <property type="protein sequence ID" value="SHK81473.1"/>
    <property type="molecule type" value="Genomic_DNA"/>
</dbReference>
<dbReference type="GeneID" id="301982872"/>
<evidence type="ECO:0000313" key="3">
    <source>
        <dbReference type="Proteomes" id="UP000184395"/>
    </source>
</evidence>
<dbReference type="Proteomes" id="UP001264340">
    <property type="component" value="Unassembled WGS sequence"/>
</dbReference>
<dbReference type="Proteomes" id="UP000184395">
    <property type="component" value="Unassembled WGS sequence"/>
</dbReference>
<reference evidence="2 3" key="1">
    <citation type="submission" date="2016-11" db="EMBL/GenBank/DDBJ databases">
        <authorList>
            <person name="Jaros S."/>
            <person name="Januszkiewicz K."/>
            <person name="Wedrychowicz H."/>
        </authorList>
    </citation>
    <scope>NUCLEOTIDE SEQUENCE [LARGE SCALE GENOMIC DNA]</scope>
    <source>
        <strain evidence="2 3">LMG 20594</strain>
    </source>
</reference>
<accession>A0A1M6VIZ1</accession>
<dbReference type="STRING" id="169427.SAMN05192548_103953"/>